<feature type="compositionally biased region" description="Pro residues" evidence="7">
    <location>
        <begin position="934"/>
        <end position="944"/>
    </location>
</feature>
<keyword evidence="11" id="KW-1185">Reference proteome</keyword>
<dbReference type="AlphaFoldDB" id="A0A317ZSC8"/>
<keyword evidence="3 8" id="KW-0812">Transmembrane</keyword>
<sequence>MSRRRPSPRLSAAARSLSSIRLLVRALAAFPAVLTMIMAVTVALALLATTLPRAIDGVISDIVQHDVADATPLNRDVTADGHGLYDLGSSTAGVPENMTAAGAAVWGRLDDQLGAFRNTLPDALRGAIGDADFTAATVPTLSSAPGILPAELGLRYDPRYLSRITLTAGRAPDTAPPSLASTDPLEVIAADSTAEKIDWAIGQQRPVQLTGGVQQLVLVGTFTAVDANAGYWAQATATKQPAVLPGTPPTVQAMVFANPAGYPAVVDAELPVKSSVWYPAVAEAITAEGVPDIAAQTRQLTTTERPLGDSEKPWLVFTTRLPEVLEESLARSISTQAVLTLIIVSPIGLALILEVLVARLAAERLRPSLALLAARGASRRQRAAVVGLPVLLLGLGAAAVGCLSGLLLPGGAFGLTGVVAVAVTAVAPAVLLAGFTAQIGSTADGARGRVTRLLRLAGELLVLLATIAALIATGQRGSTGGAPAAASVDLLAAAIPLLLSLLGCLVALRVYPVLVRRWLDGAKRGRSIGAFVGLARAIRGGTAGLLPVLAVILGVSVAVFSGLLSATLSSGLTTAAHAAVGADISIENVRLDQAALQDLRAIDGVAGVTGVAIDRSQKFEFAGHSPLNASVLLVDSAELAAVQAGVPGRVPLDDALLAPADTADDTGAPVMVSTQLSAALDGDGSAELNGQPVHVVAAPLAGRQLKLDGNWVLVDRAQSDAIDFVSPDVSIRVLVRVADGASIPVVAARLSSALPASATAPSSTAPSFSTVAQTVTQLSTNPAVRDVHAAAGIAILGAALITSLALILTLLLDGPARRGAVALLASVGLSRRQGAAIVRWEITPLGVAGLAGGALLGAALSLVVLGIVDLRPFTGGFDQPAIAADPWLSGGTIALFAAVFLGTGAAAARHATRAARATPTARTPAAGSAGSPTGIPPTDPGRIS</sequence>
<feature type="transmembrane region" description="Helical" evidence="8">
    <location>
        <begin position="383"/>
        <end position="407"/>
    </location>
</feature>
<evidence type="ECO:0000256" key="6">
    <source>
        <dbReference type="ARBA" id="ARBA00038076"/>
    </source>
</evidence>
<evidence type="ECO:0000256" key="1">
    <source>
        <dbReference type="ARBA" id="ARBA00004651"/>
    </source>
</evidence>
<feature type="transmembrane region" description="Helical" evidence="8">
    <location>
        <begin position="842"/>
        <end position="867"/>
    </location>
</feature>
<feature type="compositionally biased region" description="Low complexity" evidence="7">
    <location>
        <begin position="913"/>
        <end position="931"/>
    </location>
</feature>
<protein>
    <recommendedName>
        <fullName evidence="9">ABC3 transporter permease C-terminal domain-containing protein</fullName>
    </recommendedName>
</protein>
<dbReference type="InterPro" id="IPR003838">
    <property type="entry name" value="ABC3_permease_C"/>
</dbReference>
<evidence type="ECO:0000313" key="10">
    <source>
        <dbReference type="EMBL" id="PXA67187.1"/>
    </source>
</evidence>
<dbReference type="PANTHER" id="PTHR30572:SF4">
    <property type="entry name" value="ABC TRANSPORTER PERMEASE YTRF"/>
    <property type="match status" value="1"/>
</dbReference>
<evidence type="ECO:0000256" key="4">
    <source>
        <dbReference type="ARBA" id="ARBA00022989"/>
    </source>
</evidence>
<feature type="transmembrane region" description="Helical" evidence="8">
    <location>
        <begin position="413"/>
        <end position="435"/>
    </location>
</feature>
<keyword evidence="2" id="KW-1003">Cell membrane</keyword>
<evidence type="ECO:0000259" key="9">
    <source>
        <dbReference type="Pfam" id="PF02687"/>
    </source>
</evidence>
<evidence type="ECO:0000256" key="7">
    <source>
        <dbReference type="SAM" id="MobiDB-lite"/>
    </source>
</evidence>
<dbReference type="Proteomes" id="UP000246722">
    <property type="component" value="Unassembled WGS sequence"/>
</dbReference>
<feature type="transmembrane region" description="Helical" evidence="8">
    <location>
        <begin position="456"/>
        <end position="473"/>
    </location>
</feature>
<feature type="transmembrane region" description="Helical" evidence="8">
    <location>
        <begin position="887"/>
        <end position="908"/>
    </location>
</feature>
<reference evidence="10 11" key="1">
    <citation type="submission" date="2018-05" db="EMBL/GenBank/DDBJ databases">
        <title>Genetic diversity of glacier-inhabiting Cryobacterium bacteria in China and description of Cryobacterium mengkeensis sp. nov. and Arthrobacter glacialis sp. nov.</title>
        <authorList>
            <person name="Liu Q."/>
            <person name="Xin Y.-H."/>
        </authorList>
    </citation>
    <scope>NUCLEOTIDE SEQUENCE [LARGE SCALE GENOMIC DNA]</scope>
    <source>
        <strain evidence="10 11">SK-1</strain>
    </source>
</reference>
<gene>
    <name evidence="10" type="ORF">CTB96_10520</name>
</gene>
<evidence type="ECO:0000256" key="3">
    <source>
        <dbReference type="ARBA" id="ARBA00022692"/>
    </source>
</evidence>
<keyword evidence="5 8" id="KW-0472">Membrane</keyword>
<dbReference type="InterPro" id="IPR050250">
    <property type="entry name" value="Macrolide_Exporter_MacB"/>
</dbReference>
<accession>A0A317ZSC8</accession>
<evidence type="ECO:0000256" key="2">
    <source>
        <dbReference type="ARBA" id="ARBA00022475"/>
    </source>
</evidence>
<dbReference type="Pfam" id="PF02687">
    <property type="entry name" value="FtsX"/>
    <property type="match status" value="1"/>
</dbReference>
<dbReference type="EMBL" id="QHLY01000012">
    <property type="protein sequence ID" value="PXA67187.1"/>
    <property type="molecule type" value="Genomic_DNA"/>
</dbReference>
<dbReference type="RefSeq" id="WP_146215793.1">
    <property type="nucleotide sequence ID" value="NZ_QHLY01000012.1"/>
</dbReference>
<dbReference type="GO" id="GO:0005886">
    <property type="term" value="C:plasma membrane"/>
    <property type="evidence" value="ECO:0007669"/>
    <property type="project" value="UniProtKB-SubCell"/>
</dbReference>
<organism evidence="10 11">
    <name type="scientific">Cryobacterium arcticum</name>
    <dbReference type="NCBI Taxonomy" id="670052"/>
    <lineage>
        <taxon>Bacteria</taxon>
        <taxon>Bacillati</taxon>
        <taxon>Actinomycetota</taxon>
        <taxon>Actinomycetes</taxon>
        <taxon>Micrococcales</taxon>
        <taxon>Microbacteriaceae</taxon>
        <taxon>Cryobacterium</taxon>
    </lineage>
</organism>
<evidence type="ECO:0000256" key="5">
    <source>
        <dbReference type="ARBA" id="ARBA00023136"/>
    </source>
</evidence>
<feature type="domain" description="ABC3 transporter permease C-terminal" evidence="9">
    <location>
        <begin position="793"/>
        <end position="913"/>
    </location>
</feature>
<comment type="similarity">
    <text evidence="6">Belongs to the ABC-4 integral membrane protein family.</text>
</comment>
<dbReference type="GO" id="GO:0022857">
    <property type="term" value="F:transmembrane transporter activity"/>
    <property type="evidence" value="ECO:0007669"/>
    <property type="project" value="TreeGrafter"/>
</dbReference>
<proteinExistence type="inferred from homology"/>
<feature type="transmembrane region" description="Helical" evidence="8">
    <location>
        <begin position="493"/>
        <end position="514"/>
    </location>
</feature>
<dbReference type="PANTHER" id="PTHR30572">
    <property type="entry name" value="MEMBRANE COMPONENT OF TRANSPORTER-RELATED"/>
    <property type="match status" value="1"/>
</dbReference>
<comment type="caution">
    <text evidence="10">The sequence shown here is derived from an EMBL/GenBank/DDBJ whole genome shotgun (WGS) entry which is preliminary data.</text>
</comment>
<keyword evidence="4 8" id="KW-1133">Transmembrane helix</keyword>
<feature type="transmembrane region" description="Helical" evidence="8">
    <location>
        <begin position="544"/>
        <end position="564"/>
    </location>
</feature>
<feature type="transmembrane region" description="Helical" evidence="8">
    <location>
        <begin position="337"/>
        <end position="362"/>
    </location>
</feature>
<name>A0A317ZSC8_9MICO</name>
<feature type="transmembrane region" description="Helical" evidence="8">
    <location>
        <begin position="789"/>
        <end position="812"/>
    </location>
</feature>
<comment type="subcellular location">
    <subcellularLocation>
        <location evidence="1">Cell membrane</location>
        <topology evidence="1">Multi-pass membrane protein</topology>
    </subcellularLocation>
</comment>
<dbReference type="OrthoDB" id="3719151at2"/>
<evidence type="ECO:0000256" key="8">
    <source>
        <dbReference type="SAM" id="Phobius"/>
    </source>
</evidence>
<feature type="region of interest" description="Disordered" evidence="7">
    <location>
        <begin position="913"/>
        <end position="944"/>
    </location>
</feature>
<evidence type="ECO:0000313" key="11">
    <source>
        <dbReference type="Proteomes" id="UP000246722"/>
    </source>
</evidence>